<evidence type="ECO:0000313" key="2">
    <source>
        <dbReference type="EMBL" id="KAJ8428623.1"/>
    </source>
</evidence>
<gene>
    <name evidence="2" type="ORF">Cgig2_015741</name>
</gene>
<dbReference type="Proteomes" id="UP001153076">
    <property type="component" value="Unassembled WGS sequence"/>
</dbReference>
<dbReference type="AlphaFoldDB" id="A0A9Q1Q472"/>
<protein>
    <submittedName>
        <fullName evidence="2">Uncharacterized protein</fullName>
    </submittedName>
</protein>
<feature type="compositionally biased region" description="Acidic residues" evidence="1">
    <location>
        <begin position="160"/>
        <end position="175"/>
    </location>
</feature>
<feature type="region of interest" description="Disordered" evidence="1">
    <location>
        <begin position="106"/>
        <end position="236"/>
    </location>
</feature>
<evidence type="ECO:0000256" key="1">
    <source>
        <dbReference type="SAM" id="MobiDB-lite"/>
    </source>
</evidence>
<dbReference type="EMBL" id="JAKOGI010000987">
    <property type="protein sequence ID" value="KAJ8428623.1"/>
    <property type="molecule type" value="Genomic_DNA"/>
</dbReference>
<keyword evidence="3" id="KW-1185">Reference proteome</keyword>
<accession>A0A9Q1Q472</accession>
<proteinExistence type="predicted"/>
<feature type="compositionally biased region" description="Basic and acidic residues" evidence="1">
    <location>
        <begin position="176"/>
        <end position="202"/>
    </location>
</feature>
<name>A0A9Q1Q472_9CARY</name>
<feature type="compositionally biased region" description="Basic and acidic residues" evidence="1">
    <location>
        <begin position="106"/>
        <end position="116"/>
    </location>
</feature>
<comment type="caution">
    <text evidence="2">The sequence shown here is derived from an EMBL/GenBank/DDBJ whole genome shotgun (WGS) entry which is preliminary data.</text>
</comment>
<evidence type="ECO:0000313" key="3">
    <source>
        <dbReference type="Proteomes" id="UP001153076"/>
    </source>
</evidence>
<sequence>MFYGVGMLVESGHGKIIYEGGSRKCMVVKERMGVEELMKMVREMTGTNILKYDREMLVAVEGDSNVKVIFKGNDEHGHLYVAGNGGPTRQAQESAAVCEGRVRDYHDGKTGRKCDDGVEVGEESGNNQAGVKRNSKSLESKRGELPASRLRLRGDRIELSDDDEISVASEDAGDEETTKENDAGDEQVAEKRYDDGNKRKGSADGYDMNDNWPPRKARKEDGQAQAQDSDVEEWGGGEDRAEIAGATDLHLLVVANAQPSMLSCSSCDSKGQLIAIQEVIYNQLVHPMETHDMGIVDGKTGLVVDGKN</sequence>
<organism evidence="2 3">
    <name type="scientific">Carnegiea gigantea</name>
    <dbReference type="NCBI Taxonomy" id="171969"/>
    <lineage>
        <taxon>Eukaryota</taxon>
        <taxon>Viridiplantae</taxon>
        <taxon>Streptophyta</taxon>
        <taxon>Embryophyta</taxon>
        <taxon>Tracheophyta</taxon>
        <taxon>Spermatophyta</taxon>
        <taxon>Magnoliopsida</taxon>
        <taxon>eudicotyledons</taxon>
        <taxon>Gunneridae</taxon>
        <taxon>Pentapetalae</taxon>
        <taxon>Caryophyllales</taxon>
        <taxon>Cactineae</taxon>
        <taxon>Cactaceae</taxon>
        <taxon>Cactoideae</taxon>
        <taxon>Echinocereeae</taxon>
        <taxon>Carnegiea</taxon>
    </lineage>
</organism>
<reference evidence="2" key="1">
    <citation type="submission" date="2022-04" db="EMBL/GenBank/DDBJ databases">
        <title>Carnegiea gigantea Genome sequencing and assembly v2.</title>
        <authorList>
            <person name="Copetti D."/>
            <person name="Sanderson M.J."/>
            <person name="Burquez A."/>
            <person name="Wojciechowski M.F."/>
        </authorList>
    </citation>
    <scope>NUCLEOTIDE SEQUENCE</scope>
    <source>
        <strain evidence="2">SGP5-SGP5p</strain>
        <tissue evidence="2">Aerial part</tissue>
    </source>
</reference>